<dbReference type="InterPro" id="IPR006935">
    <property type="entry name" value="Helicase/UvrB_N"/>
</dbReference>
<dbReference type="GO" id="GO:0016787">
    <property type="term" value="F:hydrolase activity"/>
    <property type="evidence" value="ECO:0007669"/>
    <property type="project" value="InterPro"/>
</dbReference>
<dbReference type="EMBL" id="RBWE01000001">
    <property type="protein sequence ID" value="RKO65727.1"/>
    <property type="molecule type" value="Genomic_DNA"/>
</dbReference>
<dbReference type="Pfam" id="PF02384">
    <property type="entry name" value="N6_Mtase"/>
    <property type="match status" value="1"/>
</dbReference>
<dbReference type="SUPFAM" id="SSF52980">
    <property type="entry name" value="Restriction endonuclease-like"/>
    <property type="match status" value="1"/>
</dbReference>
<accession>A0A494WXX3</accession>
<dbReference type="PROSITE" id="PS51192">
    <property type="entry name" value="HELICASE_ATP_BIND_1"/>
    <property type="match status" value="1"/>
</dbReference>
<evidence type="ECO:0000259" key="2">
    <source>
        <dbReference type="PROSITE" id="PS51192"/>
    </source>
</evidence>
<dbReference type="GO" id="GO:0032259">
    <property type="term" value="P:methylation"/>
    <property type="evidence" value="ECO:0007669"/>
    <property type="project" value="InterPro"/>
</dbReference>
<evidence type="ECO:0000313" key="4">
    <source>
        <dbReference type="EMBL" id="RKO65727.1"/>
    </source>
</evidence>
<dbReference type="GO" id="GO:0005524">
    <property type="term" value="F:ATP binding"/>
    <property type="evidence" value="ECO:0007669"/>
    <property type="project" value="InterPro"/>
</dbReference>
<dbReference type="PRINTS" id="PR00507">
    <property type="entry name" value="N12N6MTFRASE"/>
</dbReference>
<keyword evidence="5" id="KW-1185">Reference proteome</keyword>
<dbReference type="PROSITE" id="PS51194">
    <property type="entry name" value="HELICASE_CTER"/>
    <property type="match status" value="1"/>
</dbReference>
<gene>
    <name evidence="4" type="ORF">D7024_01250</name>
</gene>
<dbReference type="InterPro" id="IPR011856">
    <property type="entry name" value="tRNA_endonuc-like_dom_sf"/>
</dbReference>
<name>A0A494WXX3_9FIRM</name>
<dbReference type="GO" id="GO:0003677">
    <property type="term" value="F:DNA binding"/>
    <property type="evidence" value="ECO:0007669"/>
    <property type="project" value="InterPro"/>
</dbReference>
<dbReference type="InterPro" id="IPR002052">
    <property type="entry name" value="DNA_methylase_N6_adenine_CS"/>
</dbReference>
<keyword evidence="4" id="KW-0378">Hydrolase</keyword>
<keyword evidence="1" id="KW-0680">Restriction system</keyword>
<dbReference type="Gene3D" id="3.40.1350.10">
    <property type="match status" value="1"/>
</dbReference>
<dbReference type="Pfam" id="PF00271">
    <property type="entry name" value="Helicase_C"/>
    <property type="match status" value="1"/>
</dbReference>
<dbReference type="Gene3D" id="3.40.50.300">
    <property type="entry name" value="P-loop containing nucleotide triphosphate hydrolases"/>
    <property type="match status" value="2"/>
</dbReference>
<dbReference type="SMART" id="SM00490">
    <property type="entry name" value="HELICc"/>
    <property type="match status" value="1"/>
</dbReference>
<dbReference type="InterPro" id="IPR027417">
    <property type="entry name" value="P-loop_NTPase"/>
</dbReference>
<dbReference type="SUPFAM" id="SSF53335">
    <property type="entry name" value="S-adenosyl-L-methionine-dependent methyltransferases"/>
    <property type="match status" value="1"/>
</dbReference>
<dbReference type="InterPro" id="IPR014001">
    <property type="entry name" value="Helicase_ATP-bd"/>
</dbReference>
<dbReference type="InterPro" id="IPR053980">
    <property type="entry name" value="ISP_coupler"/>
</dbReference>
<dbReference type="GO" id="GO:0005829">
    <property type="term" value="C:cytosol"/>
    <property type="evidence" value="ECO:0007669"/>
    <property type="project" value="TreeGrafter"/>
</dbReference>
<keyword evidence="4" id="KW-0347">Helicase</keyword>
<dbReference type="PANTHER" id="PTHR47396">
    <property type="entry name" value="TYPE I RESTRICTION ENZYME ECOKI R PROTEIN"/>
    <property type="match status" value="1"/>
</dbReference>
<dbReference type="GO" id="GO:0008170">
    <property type="term" value="F:N-methyltransferase activity"/>
    <property type="evidence" value="ECO:0007669"/>
    <property type="project" value="InterPro"/>
</dbReference>
<dbReference type="InterPro" id="IPR011335">
    <property type="entry name" value="Restrct_endonuc-II-like"/>
</dbReference>
<dbReference type="Pfam" id="PF13156">
    <property type="entry name" value="Mrr_cat_2"/>
    <property type="match status" value="1"/>
</dbReference>
<dbReference type="GO" id="GO:0004386">
    <property type="term" value="F:helicase activity"/>
    <property type="evidence" value="ECO:0007669"/>
    <property type="project" value="UniProtKB-KW"/>
</dbReference>
<dbReference type="Proteomes" id="UP000271256">
    <property type="component" value="Unassembled WGS sequence"/>
</dbReference>
<feature type="domain" description="Helicase ATP-binding" evidence="2">
    <location>
        <begin position="176"/>
        <end position="371"/>
    </location>
</feature>
<dbReference type="RefSeq" id="WP_121450199.1">
    <property type="nucleotide sequence ID" value="NZ_RBWE01000001.1"/>
</dbReference>
<evidence type="ECO:0000259" key="3">
    <source>
        <dbReference type="PROSITE" id="PS51194"/>
    </source>
</evidence>
<dbReference type="InterPro" id="IPR050742">
    <property type="entry name" value="Helicase_Restrict-Modif_Enz"/>
</dbReference>
<dbReference type="InterPro" id="IPR041635">
    <property type="entry name" value="Type_ISP_LLaBIII_C"/>
</dbReference>
<sequence length="1580" mass="179748">MTTTHELLDRLRKTARTPQERGELFERFVIAYLRCDSYYGQFFSNVWRWRDWPGRGSETDSGIDIVAEERDTGVLWAIQAKFHEAQLGLHDIATFLALSGRKEFARRMIVTTSSLGPKAEEALKEQDKPVKVLTLASILQRPIDWDTFDWNRPEDFQLRSRKQLHPYQKEAVEAVLNGFGRSDRGKLIMPPGSGKTFVALKIAEKLVGPGGYVLFLAPSIALVEQTLQAWLADAEVSLRVYAVTSDYTVGRDEDAFDRTTVLTIPPTTEATELAAAAGEPDQVRMTVIVSTYHSIDVVAEAQKLGLPDFGLIVADEAHRTTGVMQGEEASYYHKIHDNNVICGAKRLYMTATPRVFVPRIKKKLEELGYDYFTMDDKTVYGEEFFRYGFGQAVDEGFLSDYKVVVFTVSEADLQRRLFEFLSREGSPKVEDAAKIVGVWSVLSGRIKDGEVSPLKRAVVFAGRSIGDSKKFAEQFVKTAEAYHEAIGSEGYFRRFEVKHIDGTMTSTERKALLDWLRGEPGPGETRVLSNAKVLTEGVDVPALDAVVFLKPRRSVVEVVQAVGRAMRKAPGKRYGYVVLPVIVDPERDAAEQLDKNEEFRTVWEVLGALRSIDDRFDARVRQLWIQRTRGKREKTSQTDEDVIIVSGPEQLSFDFGDKILGRLVERVGERVYLELWAKDVAAVSARLERHIAEALQHDSEYGEKAREAFAGFLAALREVINPSVAEEDARSMLVQHIITKPIFDAIFGEYEFLKENPVAHSFDQLASVFETFVDKETKTLKKFYHTVQTRAKGLDKETERQEFLRQLYDTFFKVAFPKTADRLGIVFTPVEVVDFLVKSAEAVLEDEFGLSLADKNVVILEPFAGTGTFLVRLMHQLPPKALVRKYRKGEIWGNEILLLPYYIALANVESTYYELTGQHEPFRNLLLVDSFQLMEARGAGQIKLFPEQYTELMKKQREAKINVIISNPPWFAWQEEENLGMKAVKYDRLDERIRRTYAAYSLATNKNSLYDSYIRAIRMATDRIEDKGVIAFVTNSGFLDGSAADGLRKCLAEEFAKIYVLNLRGNARTSGELRRKEGGGIFGQGSRAGVVLLVLVKDTSKAGPAEIYYRDIGDYLSREEKLARLKACGDVRGVTWKRITPNKAYDWINQRSEDFEAFPAIGAKQNGDKEIIFDLHSRGLATSRDAWAYNFSQAELADNLHRMIDEFNRHVELVRTGKIRGDNLESQINTDPRKIAWSRELKKDLLKGNLHTLEEAGVIMPSTYRPFVKMWVYFSKTFNEMIYQQPKIFPEPGLENIAIAVQAPGGSKEFSALIIKHIPDLHLTGDTQTFSFYIYEPVQDNITFFDSYSGGGVMITAPSGKRYIRRENITDWALEEYRKRYGGDVTKEDIFYYVYGLLHSPEYRERYRNDLKKTLPRIPFVASAEDFWAFSHAGRKLAELHLNYETVEPWPLGEEIKGNPGDFTTYRVTKMRFGKVPDGKEDKTVIIYNDQITLRGIPVEAYEYVVNGKSPIEWIIDRYHVFRDKKSGIVNDPNKWLEEQGNPRYIIDLIKRVVRVSVETVEIVKGLPKLDIEASGNTGD</sequence>
<keyword evidence="4" id="KW-0547">Nucleotide-binding</keyword>
<evidence type="ECO:0000313" key="5">
    <source>
        <dbReference type="Proteomes" id="UP000271256"/>
    </source>
</evidence>
<dbReference type="SUPFAM" id="SSF52540">
    <property type="entry name" value="P-loop containing nucleoside triphosphate hydrolases"/>
    <property type="match status" value="1"/>
</dbReference>
<feature type="domain" description="Helicase C-terminal" evidence="3">
    <location>
        <begin position="453"/>
        <end position="613"/>
    </location>
</feature>
<dbReference type="PROSITE" id="PS00092">
    <property type="entry name" value="N6_MTASE"/>
    <property type="match status" value="1"/>
</dbReference>
<comment type="caution">
    <text evidence="4">The sequence shown here is derived from an EMBL/GenBank/DDBJ whole genome shotgun (WGS) entry which is preliminary data.</text>
</comment>
<dbReference type="Gene3D" id="3.40.50.150">
    <property type="entry name" value="Vaccinia Virus protein VP39"/>
    <property type="match status" value="1"/>
</dbReference>
<dbReference type="SMART" id="SM00487">
    <property type="entry name" value="DEXDc"/>
    <property type="match status" value="1"/>
</dbReference>
<dbReference type="InterPro" id="IPR039442">
    <property type="entry name" value="Mrr-like_dom"/>
</dbReference>
<proteinExistence type="predicted"/>
<dbReference type="Pfam" id="PF22240">
    <property type="entry name" value="ISP_coupler"/>
    <property type="match status" value="1"/>
</dbReference>
<dbReference type="InterPro" id="IPR003356">
    <property type="entry name" value="DNA_methylase_A-5"/>
</dbReference>
<protein>
    <submittedName>
        <fullName evidence="4">DEAD/DEAH box helicase</fullName>
    </submittedName>
</protein>
<reference evidence="4 5" key="1">
    <citation type="submission" date="2018-10" db="EMBL/GenBank/DDBJ databases">
        <authorList>
            <person name="Grouzdev D.S."/>
            <person name="Krutkina M.S."/>
            <person name="Tourova T.P."/>
            <person name="Nazina T.N."/>
        </authorList>
    </citation>
    <scope>NUCLEOTIDE SEQUENCE [LARGE SCALE GENOMIC DNA]</scope>
    <source>
        <strain evidence="4 5">435</strain>
    </source>
</reference>
<dbReference type="PANTHER" id="PTHR47396:SF1">
    <property type="entry name" value="ATP-DEPENDENT HELICASE IRC3-RELATED"/>
    <property type="match status" value="1"/>
</dbReference>
<dbReference type="OrthoDB" id="9802848at2"/>
<dbReference type="Pfam" id="PF18135">
    <property type="entry name" value="Type_ISP_C"/>
    <property type="match status" value="1"/>
</dbReference>
<evidence type="ECO:0000256" key="1">
    <source>
        <dbReference type="ARBA" id="ARBA00022747"/>
    </source>
</evidence>
<dbReference type="CDD" id="cd22333">
    <property type="entry name" value="LlaBIII_nuclease-like"/>
    <property type="match status" value="1"/>
</dbReference>
<dbReference type="InterPro" id="IPR029063">
    <property type="entry name" value="SAM-dependent_MTases_sf"/>
</dbReference>
<keyword evidence="4" id="KW-0067">ATP-binding</keyword>
<dbReference type="GO" id="GO:0009307">
    <property type="term" value="P:DNA restriction-modification system"/>
    <property type="evidence" value="ECO:0007669"/>
    <property type="project" value="UniProtKB-KW"/>
</dbReference>
<dbReference type="REBASE" id="292516">
    <property type="entry name" value="Dsa435ORF1250P"/>
</dbReference>
<dbReference type="Pfam" id="PF04851">
    <property type="entry name" value="ResIII"/>
    <property type="match status" value="1"/>
</dbReference>
<dbReference type="InterPro" id="IPR001650">
    <property type="entry name" value="Helicase_C-like"/>
</dbReference>
<organism evidence="4 5">
    <name type="scientific">Desulfofundulus salinus</name>
    <dbReference type="NCBI Taxonomy" id="2419843"/>
    <lineage>
        <taxon>Bacteria</taxon>
        <taxon>Bacillati</taxon>
        <taxon>Bacillota</taxon>
        <taxon>Clostridia</taxon>
        <taxon>Eubacteriales</taxon>
        <taxon>Peptococcaceae</taxon>
        <taxon>Desulfofundulus</taxon>
    </lineage>
</organism>